<feature type="transmembrane region" description="Helical" evidence="6">
    <location>
        <begin position="55"/>
        <end position="77"/>
    </location>
</feature>
<dbReference type="Proteomes" id="UP000693970">
    <property type="component" value="Unassembled WGS sequence"/>
</dbReference>
<evidence type="ECO:0000256" key="4">
    <source>
        <dbReference type="PROSITE-ProRule" id="PRU00175"/>
    </source>
</evidence>
<organism evidence="8 9">
    <name type="scientific">Nitzschia inconspicua</name>
    <dbReference type="NCBI Taxonomy" id="303405"/>
    <lineage>
        <taxon>Eukaryota</taxon>
        <taxon>Sar</taxon>
        <taxon>Stramenopiles</taxon>
        <taxon>Ochrophyta</taxon>
        <taxon>Bacillariophyta</taxon>
        <taxon>Bacillariophyceae</taxon>
        <taxon>Bacillariophycidae</taxon>
        <taxon>Bacillariales</taxon>
        <taxon>Bacillariaceae</taxon>
        <taxon>Nitzschia</taxon>
    </lineage>
</organism>
<evidence type="ECO:0000256" key="2">
    <source>
        <dbReference type="ARBA" id="ARBA00022771"/>
    </source>
</evidence>
<dbReference type="Pfam" id="PF13639">
    <property type="entry name" value="zf-RING_2"/>
    <property type="match status" value="1"/>
</dbReference>
<dbReference type="EMBL" id="JAGRRH010000023">
    <property type="protein sequence ID" value="KAG7344142.1"/>
    <property type="molecule type" value="Genomic_DNA"/>
</dbReference>
<sequence length="262" mass="29669">MELLSILWSDAGNACNRGGAATDIQSSNFGSSYFPGMPQNVQTGICSCHSWEFSLFLSFLSLVLWSILLATLSSVAMMRNEHDRKERERKLCQKRLDFVRQNIRIKRIRMEKDGNDPDESIRTKQKSGNGCVTKGSTSDDTLGGDNIDSCSICLEDFKHGDEICESHNCRHKFHMNDCMSRWLLGHDGCPICRRDYILCERGSSNQRAKTKDSHFYVEPVAMNGEGSEAAFGIATGSHQADERWRFRESGLSAMSEFPPWFW</sequence>
<keyword evidence="6" id="KW-0472">Membrane</keyword>
<dbReference type="OrthoDB" id="45856at2759"/>
<feature type="domain" description="RING-type" evidence="7">
    <location>
        <begin position="150"/>
        <end position="193"/>
    </location>
</feature>
<keyword evidence="9" id="KW-1185">Reference proteome</keyword>
<evidence type="ECO:0000313" key="9">
    <source>
        <dbReference type="Proteomes" id="UP000693970"/>
    </source>
</evidence>
<keyword evidence="6" id="KW-0812">Transmembrane</keyword>
<keyword evidence="6" id="KW-1133">Transmembrane helix</keyword>
<dbReference type="PROSITE" id="PS50089">
    <property type="entry name" value="ZF_RING_2"/>
    <property type="match status" value="1"/>
</dbReference>
<reference evidence="8" key="1">
    <citation type="journal article" date="2021" name="Sci. Rep.">
        <title>Diploid genomic architecture of Nitzschia inconspicua, an elite biomass production diatom.</title>
        <authorList>
            <person name="Oliver A."/>
            <person name="Podell S."/>
            <person name="Pinowska A."/>
            <person name="Traller J.C."/>
            <person name="Smith S.R."/>
            <person name="McClure R."/>
            <person name="Beliaev A."/>
            <person name="Bohutskyi P."/>
            <person name="Hill E.A."/>
            <person name="Rabines A."/>
            <person name="Zheng H."/>
            <person name="Allen L.Z."/>
            <person name="Kuo A."/>
            <person name="Grigoriev I.V."/>
            <person name="Allen A.E."/>
            <person name="Hazlebeck D."/>
            <person name="Allen E.E."/>
        </authorList>
    </citation>
    <scope>NUCLEOTIDE SEQUENCE</scope>
    <source>
        <strain evidence="8">Hildebrandi</strain>
    </source>
</reference>
<keyword evidence="3" id="KW-0862">Zinc</keyword>
<name>A0A9K3PDX8_9STRA</name>
<dbReference type="InterPro" id="IPR001841">
    <property type="entry name" value="Znf_RING"/>
</dbReference>
<comment type="caution">
    <text evidence="8">The sequence shown here is derived from an EMBL/GenBank/DDBJ whole genome shotgun (WGS) entry which is preliminary data.</text>
</comment>
<keyword evidence="2 4" id="KW-0863">Zinc-finger</keyword>
<dbReference type="GO" id="GO:0008270">
    <property type="term" value="F:zinc ion binding"/>
    <property type="evidence" value="ECO:0007669"/>
    <property type="project" value="UniProtKB-KW"/>
</dbReference>
<dbReference type="AlphaFoldDB" id="A0A9K3PDX8"/>
<feature type="compositionally biased region" description="Basic and acidic residues" evidence="5">
    <location>
        <begin position="112"/>
        <end position="122"/>
    </location>
</feature>
<proteinExistence type="predicted"/>
<evidence type="ECO:0000313" key="8">
    <source>
        <dbReference type="EMBL" id="KAG7344142.1"/>
    </source>
</evidence>
<dbReference type="PANTHER" id="PTHR45798">
    <property type="entry name" value="RING-H2 FINGER PROTEIN ATL61-RELATED-RELATED"/>
    <property type="match status" value="1"/>
</dbReference>
<feature type="compositionally biased region" description="Polar residues" evidence="5">
    <location>
        <begin position="126"/>
        <end position="135"/>
    </location>
</feature>
<gene>
    <name evidence="8" type="ORF">IV203_022150</name>
</gene>
<dbReference type="InterPro" id="IPR052788">
    <property type="entry name" value="RING-type_E3_ligase_ATL"/>
</dbReference>
<keyword evidence="1" id="KW-0479">Metal-binding</keyword>
<evidence type="ECO:0000259" key="7">
    <source>
        <dbReference type="PROSITE" id="PS50089"/>
    </source>
</evidence>
<evidence type="ECO:0000256" key="6">
    <source>
        <dbReference type="SAM" id="Phobius"/>
    </source>
</evidence>
<evidence type="ECO:0000256" key="3">
    <source>
        <dbReference type="ARBA" id="ARBA00022833"/>
    </source>
</evidence>
<protein>
    <submittedName>
        <fullName evidence="8">Ring finger domain containing protein</fullName>
    </submittedName>
</protein>
<feature type="region of interest" description="Disordered" evidence="5">
    <location>
        <begin position="112"/>
        <end position="135"/>
    </location>
</feature>
<reference evidence="8" key="2">
    <citation type="submission" date="2021-04" db="EMBL/GenBank/DDBJ databases">
        <authorList>
            <person name="Podell S."/>
        </authorList>
    </citation>
    <scope>NUCLEOTIDE SEQUENCE</scope>
    <source>
        <strain evidence="8">Hildebrandi</strain>
    </source>
</reference>
<evidence type="ECO:0000256" key="5">
    <source>
        <dbReference type="SAM" id="MobiDB-lite"/>
    </source>
</evidence>
<accession>A0A9K3PDX8</accession>
<dbReference type="PANTHER" id="PTHR45798:SF97">
    <property type="entry name" value="ALCOHOL-SENSITIVE RING FINGER PROTEIN 1"/>
    <property type="match status" value="1"/>
</dbReference>
<evidence type="ECO:0000256" key="1">
    <source>
        <dbReference type="ARBA" id="ARBA00022723"/>
    </source>
</evidence>